<dbReference type="Gene3D" id="2.50.20.10">
    <property type="entry name" value="Lipoprotein localisation LolA/LolB/LppX"/>
    <property type="match status" value="1"/>
</dbReference>
<dbReference type="KEGG" id="tum:CBW65_03980"/>
<evidence type="ECO:0000313" key="2">
    <source>
        <dbReference type="EMBL" id="ARU60314.1"/>
    </source>
</evidence>
<dbReference type="EMBL" id="CP021434">
    <property type="protein sequence ID" value="ARU60314.1"/>
    <property type="molecule type" value="Genomic_DNA"/>
</dbReference>
<sequence length="266" mass="29604">MNRKSILLGSLVVVSLVSGVLFLSNEGEANAPSPIPADIQPIVDKMIDSVDNYKFVTAVVQVDSENGADSTTSFSAKLEPRVKVKSEYIDKRGQSIQQFQNNGKTLTVDLKQKTFSAIPISRGMEQGWKDRPRHRFTYLEDGKFRAQPRMSPFHVGLGAESMLFPQDFALGVMHRSADLQISSHEAMLGRDATVIEGTPNEVHLDSYGDHFKIWVDTETGILLKSEFSNDGQVFETQTMTKLELDNPVSDAKFDFPSVKEYKNATP</sequence>
<organism evidence="2 3">
    <name type="scientific">Tumebacillus avium</name>
    <dbReference type="NCBI Taxonomy" id="1903704"/>
    <lineage>
        <taxon>Bacteria</taxon>
        <taxon>Bacillati</taxon>
        <taxon>Bacillota</taxon>
        <taxon>Bacilli</taxon>
        <taxon>Bacillales</taxon>
        <taxon>Alicyclobacillaceae</taxon>
        <taxon>Tumebacillus</taxon>
    </lineage>
</organism>
<evidence type="ECO:0000259" key="1">
    <source>
        <dbReference type="Pfam" id="PF03888"/>
    </source>
</evidence>
<reference evidence="3" key="1">
    <citation type="submission" date="2017-05" db="EMBL/GenBank/DDBJ databases">
        <authorList>
            <person name="Sung H."/>
        </authorList>
    </citation>
    <scope>NUCLEOTIDE SEQUENCE [LARGE SCALE GENOMIC DNA]</scope>
    <source>
        <strain evidence="3">AR23208</strain>
    </source>
</reference>
<dbReference type="RefSeq" id="WP_087455701.1">
    <property type="nucleotide sequence ID" value="NZ_CP021434.1"/>
</dbReference>
<protein>
    <recommendedName>
        <fullName evidence="1">MucB/RseB N-terminal domain-containing protein</fullName>
    </recommendedName>
</protein>
<gene>
    <name evidence="2" type="ORF">CBW65_03980</name>
</gene>
<name>A0A1Y0ILW9_9BACL</name>
<proteinExistence type="predicted"/>
<dbReference type="Proteomes" id="UP000195437">
    <property type="component" value="Chromosome"/>
</dbReference>
<evidence type="ECO:0000313" key="3">
    <source>
        <dbReference type="Proteomes" id="UP000195437"/>
    </source>
</evidence>
<dbReference type="Pfam" id="PF03888">
    <property type="entry name" value="MucB_RseB"/>
    <property type="match status" value="1"/>
</dbReference>
<accession>A0A1Y0ILW9</accession>
<dbReference type="InterPro" id="IPR033434">
    <property type="entry name" value="MucB/RseB_N"/>
</dbReference>
<dbReference type="AlphaFoldDB" id="A0A1Y0ILW9"/>
<keyword evidence="3" id="KW-1185">Reference proteome</keyword>
<feature type="domain" description="MucB/RseB N-terminal" evidence="1">
    <location>
        <begin position="180"/>
        <end position="253"/>
    </location>
</feature>